<evidence type="ECO:0000256" key="3">
    <source>
        <dbReference type="ARBA" id="ARBA00022989"/>
    </source>
</evidence>
<dbReference type="GO" id="GO:0016020">
    <property type="term" value="C:membrane"/>
    <property type="evidence" value="ECO:0007669"/>
    <property type="project" value="UniProtKB-SubCell"/>
</dbReference>
<keyword evidence="2 5" id="KW-0812">Transmembrane</keyword>
<evidence type="ECO:0000256" key="1">
    <source>
        <dbReference type="ARBA" id="ARBA00004141"/>
    </source>
</evidence>
<feature type="domain" description="ABC-2 type transporter transmembrane" evidence="6">
    <location>
        <begin position="1"/>
        <end position="170"/>
    </location>
</feature>
<evidence type="ECO:0000313" key="7">
    <source>
        <dbReference type="EMBL" id="QYA32379.2"/>
    </source>
</evidence>
<protein>
    <submittedName>
        <fullName evidence="7">ABC transporter permease</fullName>
    </submittedName>
</protein>
<feature type="transmembrane region" description="Helical" evidence="5">
    <location>
        <begin position="121"/>
        <end position="144"/>
    </location>
</feature>
<organism evidence="7">
    <name type="scientific">Macrococcus psychrotolerans</name>
    <dbReference type="NCBI Taxonomy" id="3039389"/>
    <lineage>
        <taxon>Bacteria</taxon>
        <taxon>Bacillati</taxon>
        <taxon>Bacillota</taxon>
        <taxon>Bacilli</taxon>
        <taxon>Bacillales</taxon>
        <taxon>Staphylococcaceae</taxon>
        <taxon>Macrococcus</taxon>
    </lineage>
</organism>
<feature type="transmembrane region" description="Helical" evidence="5">
    <location>
        <begin position="151"/>
        <end position="173"/>
    </location>
</feature>
<proteinExistence type="predicted"/>
<feature type="transmembrane region" description="Helical" evidence="5">
    <location>
        <begin position="12"/>
        <end position="32"/>
    </location>
</feature>
<reference evidence="7" key="1">
    <citation type="submission" date="2021-07" db="EMBL/GenBank/DDBJ databases">
        <title>Prevalence and characterization of methicillin-resistant Macrococcus spp. in food producing animals and meat in Switzerland in 2019.</title>
        <authorList>
            <person name="Keller J.E."/>
            <person name="Schwendener S."/>
            <person name="Neuenschwander J."/>
            <person name="Overesch G."/>
            <person name="Perreten V."/>
        </authorList>
    </citation>
    <scope>NUCLEOTIDE SEQUENCE</scope>
    <source>
        <strain evidence="7">19Msa1099</strain>
    </source>
</reference>
<accession>A0AAU6R7S1</accession>
<dbReference type="GO" id="GO:0140359">
    <property type="term" value="F:ABC-type transporter activity"/>
    <property type="evidence" value="ECO:0007669"/>
    <property type="project" value="InterPro"/>
</dbReference>
<comment type="subcellular location">
    <subcellularLocation>
        <location evidence="1">Membrane</location>
        <topology evidence="1">Multi-pass membrane protein</topology>
    </subcellularLocation>
</comment>
<keyword evidence="3 5" id="KW-1133">Transmembrane helix</keyword>
<feature type="transmembrane region" description="Helical" evidence="5">
    <location>
        <begin position="44"/>
        <end position="68"/>
    </location>
</feature>
<evidence type="ECO:0000256" key="5">
    <source>
        <dbReference type="SAM" id="Phobius"/>
    </source>
</evidence>
<accession>A0AAT9P1D9</accession>
<dbReference type="Pfam" id="PF01061">
    <property type="entry name" value="ABC2_membrane"/>
    <property type="match status" value="1"/>
</dbReference>
<dbReference type="EMBL" id="CP124577">
    <property type="protein sequence ID" value="WZE66202.1"/>
    <property type="molecule type" value="Genomic_DNA"/>
</dbReference>
<evidence type="ECO:0000256" key="2">
    <source>
        <dbReference type="ARBA" id="ARBA00022692"/>
    </source>
</evidence>
<sequence length="257" mass="29950">MIWMELKQSLRNPVFYITAIIYIITFILASLFQTGTEHSNLFQMNYALSIELLIVPLFILSIGSMTVAHHNETGWLKLLKTYPMRYRSYIFGHYITIVLLYTMMLAISIVMGIIIGVHMEFVFILLSFIMILIFSSIAVWIGIISRNRLSAIGIALCFWTLWLLIIPFTIIALNDQLNRQMLFQALVANIHLNPVDLIRMLYYYWTEQLALLGPGFYNYSNWLKGIGHYILYINIMLFIGVPLVLSYITMLRVRRSK</sequence>
<feature type="transmembrane region" description="Helical" evidence="5">
    <location>
        <begin position="229"/>
        <end position="251"/>
    </location>
</feature>
<gene>
    <name evidence="7" type="ORF">KYI10_08290</name>
    <name evidence="8" type="ORF">QA541_08120</name>
</gene>
<dbReference type="RefSeq" id="WP_219492856.1">
    <property type="nucleotide sequence ID" value="NZ_CP124577.1"/>
</dbReference>
<name>A0AAT9P1D9_9STAP</name>
<dbReference type="AlphaFoldDB" id="A0AAT9P1D9"/>
<evidence type="ECO:0000256" key="4">
    <source>
        <dbReference type="ARBA" id="ARBA00023136"/>
    </source>
</evidence>
<feature type="transmembrane region" description="Helical" evidence="5">
    <location>
        <begin position="89"/>
        <end position="115"/>
    </location>
</feature>
<dbReference type="EMBL" id="CP079955">
    <property type="protein sequence ID" value="QYA32379.2"/>
    <property type="molecule type" value="Genomic_DNA"/>
</dbReference>
<keyword evidence="4 5" id="KW-0472">Membrane</keyword>
<dbReference type="InterPro" id="IPR013525">
    <property type="entry name" value="ABC2_TM"/>
</dbReference>
<evidence type="ECO:0000313" key="8">
    <source>
        <dbReference type="EMBL" id="WZE66202.1"/>
    </source>
</evidence>
<evidence type="ECO:0000259" key="6">
    <source>
        <dbReference type="Pfam" id="PF01061"/>
    </source>
</evidence>
<reference evidence="8" key="2">
    <citation type="submission" date="2023-04" db="EMBL/GenBank/DDBJ databases">
        <title>Macrococci isolated from food, foodproducing animals, and human clinical materials.</title>
        <authorList>
            <person name="Maslanova I."/>
            <person name="Svec P."/>
            <person name="Sedlacek I."/>
            <person name="Novakova D."/>
            <person name="Keller J.E."/>
            <person name="Schwendener S."/>
            <person name="Finstrlova A."/>
            <person name="Botka T."/>
            <person name="Kovarovic V."/>
            <person name="Petras P."/>
            <person name="Perreten V."/>
            <person name="Pantucek R."/>
        </authorList>
    </citation>
    <scope>NUCLEOTIDE SEQUENCE</scope>
    <source>
        <strain evidence="8">NRL/St 21/332</strain>
    </source>
</reference>